<dbReference type="Gene3D" id="1.20.1260.10">
    <property type="match status" value="1"/>
</dbReference>
<evidence type="ECO:0000313" key="3">
    <source>
        <dbReference type="EMBL" id="MBB5782810.1"/>
    </source>
</evidence>
<keyword evidence="1" id="KW-0732">Signal</keyword>
<feature type="chain" id="PRO_5031196727" evidence="1">
    <location>
        <begin position="25"/>
        <end position="213"/>
    </location>
</feature>
<protein>
    <submittedName>
        <fullName evidence="3">Uncharacterized protein (DUF305 family)</fullName>
    </submittedName>
</protein>
<name>A0A7W9GFC7_9ACTN</name>
<comment type="caution">
    <text evidence="3">The sequence shown here is derived from an EMBL/GenBank/DDBJ whole genome shotgun (WGS) entry which is preliminary data.</text>
</comment>
<feature type="signal peptide" evidence="1">
    <location>
        <begin position="1"/>
        <end position="24"/>
    </location>
</feature>
<evidence type="ECO:0000313" key="4">
    <source>
        <dbReference type="Proteomes" id="UP000579153"/>
    </source>
</evidence>
<dbReference type="AlphaFoldDB" id="A0A7W9GFC7"/>
<dbReference type="Pfam" id="PF03713">
    <property type="entry name" value="DUF305"/>
    <property type="match status" value="1"/>
</dbReference>
<dbReference type="EMBL" id="JACHMB010000001">
    <property type="protein sequence ID" value="MBB5782810.1"/>
    <property type="molecule type" value="Genomic_DNA"/>
</dbReference>
<dbReference type="InterPro" id="IPR012347">
    <property type="entry name" value="Ferritin-like"/>
</dbReference>
<reference evidence="3 4" key="1">
    <citation type="submission" date="2020-08" db="EMBL/GenBank/DDBJ databases">
        <title>Sequencing the genomes of 1000 actinobacteria strains.</title>
        <authorList>
            <person name="Klenk H.-P."/>
        </authorList>
    </citation>
    <scope>NUCLEOTIDE SEQUENCE [LARGE SCALE GENOMIC DNA]</scope>
    <source>
        <strain evidence="3 4">DSM 45507</strain>
    </source>
</reference>
<accession>A0A7W9GFC7</accession>
<dbReference type="RefSeq" id="WP_185075837.1">
    <property type="nucleotide sequence ID" value="NZ_JACHMB010000001.1"/>
</dbReference>
<gene>
    <name evidence="3" type="ORF">HD596_009566</name>
</gene>
<dbReference type="PANTHER" id="PTHR36933">
    <property type="entry name" value="SLL0788 PROTEIN"/>
    <property type="match status" value="1"/>
</dbReference>
<proteinExistence type="predicted"/>
<dbReference type="PANTHER" id="PTHR36933:SF1">
    <property type="entry name" value="SLL0788 PROTEIN"/>
    <property type="match status" value="1"/>
</dbReference>
<dbReference type="InterPro" id="IPR005183">
    <property type="entry name" value="DUF305_CopM-like"/>
</dbReference>
<dbReference type="Proteomes" id="UP000579153">
    <property type="component" value="Unassembled WGS sequence"/>
</dbReference>
<evidence type="ECO:0000259" key="2">
    <source>
        <dbReference type="Pfam" id="PF03713"/>
    </source>
</evidence>
<evidence type="ECO:0000256" key="1">
    <source>
        <dbReference type="SAM" id="SignalP"/>
    </source>
</evidence>
<feature type="domain" description="DUF305" evidence="2">
    <location>
        <begin position="63"/>
        <end position="198"/>
    </location>
</feature>
<keyword evidence="4" id="KW-1185">Reference proteome</keyword>
<sequence>MNRSAMVGIAAGSALAAAAVTGLAATATGIARQAIVEQRNATPTDRSLIGPYGSTRSMNITDEAGYLARMVAHDQEAVTAARQLRRSDRPQMRALGASIIARQGADLATMRSWLDKWYPGRSGMATGYQPMIRDLSELSGDALDNAFLLDMIPHHMAAVSMSQQLLMSGRAHHSQTADFAIRVRDARHAEMFRMQRYLGQWFKGWSMPCGMRK</sequence>
<organism evidence="3 4">
    <name type="scientific">Nonomuraea jabiensis</name>
    <dbReference type="NCBI Taxonomy" id="882448"/>
    <lineage>
        <taxon>Bacteria</taxon>
        <taxon>Bacillati</taxon>
        <taxon>Actinomycetota</taxon>
        <taxon>Actinomycetes</taxon>
        <taxon>Streptosporangiales</taxon>
        <taxon>Streptosporangiaceae</taxon>
        <taxon>Nonomuraea</taxon>
    </lineage>
</organism>